<evidence type="ECO:0000256" key="1">
    <source>
        <dbReference type="SAM" id="MobiDB-lite"/>
    </source>
</evidence>
<feature type="compositionally biased region" description="Polar residues" evidence="1">
    <location>
        <begin position="350"/>
        <end position="365"/>
    </location>
</feature>
<accession>A0A0G2GDL1</accession>
<feature type="compositionally biased region" description="Basic and acidic residues" evidence="1">
    <location>
        <begin position="35"/>
        <end position="47"/>
    </location>
</feature>
<dbReference type="Proteomes" id="UP000053317">
    <property type="component" value="Unassembled WGS sequence"/>
</dbReference>
<reference evidence="2 3" key="2">
    <citation type="submission" date="2015-05" db="EMBL/GenBank/DDBJ databases">
        <authorList>
            <person name="Morales-Cruz A."/>
            <person name="Amrine K.C."/>
            <person name="Cantu D."/>
        </authorList>
    </citation>
    <scope>NUCLEOTIDE SEQUENCE [LARGE SCALE GENOMIC DNA]</scope>
    <source>
        <strain evidence="2">UCRPC4</strain>
    </source>
</reference>
<protein>
    <submittedName>
        <fullName evidence="2">Putative ubiquitin carboxyl-terminal hydrolase 19</fullName>
    </submittedName>
</protein>
<comment type="caution">
    <text evidence="2">The sequence shown here is derived from an EMBL/GenBank/DDBJ whole genome shotgun (WGS) entry which is preliminary data.</text>
</comment>
<keyword evidence="2" id="KW-0378">Hydrolase</keyword>
<reference evidence="2 3" key="1">
    <citation type="submission" date="2015-05" db="EMBL/GenBank/DDBJ databases">
        <title>Distinctive expansion of gene families associated with plant cell wall degradation and secondary metabolism in the genomes of grapevine trunk pathogens.</title>
        <authorList>
            <person name="Lawrence D.P."/>
            <person name="Travadon R."/>
            <person name="Rolshausen P.E."/>
            <person name="Baumgartner K."/>
        </authorList>
    </citation>
    <scope>NUCLEOTIDE SEQUENCE [LARGE SCALE GENOMIC DNA]</scope>
    <source>
        <strain evidence="2">UCRPC4</strain>
    </source>
</reference>
<dbReference type="AlphaFoldDB" id="A0A0G2GDL1"/>
<evidence type="ECO:0000313" key="3">
    <source>
        <dbReference type="Proteomes" id="UP000053317"/>
    </source>
</evidence>
<dbReference type="OrthoDB" id="5369841at2759"/>
<sequence>MDAHFQFATKDEFWRLQEDLKDIYATQAQQAERLSRLERRRDEDNRMKSLWGPQSPFPTGVASTPQQEYNPAAEAFKNFESESHISSAVVRQLELEHNLLEESGLQKIKLSVYLTEATIQHSSSRSGSPVPQVPSLTAKFTVYEASHDDPSIQVILGSDVLRSHNGDILFSEDRLLVFDDERNRLAVPLVRPESESVYQSLSTVGGFLQESQNARAITKPVSHGNTNGNLPPGFNQAPPKFDLQGSSTDSSAPTSPAILPTNESARDTERGKLDVDASADLGDQRDRSDDNQSSNGEKPSSGPKPSNVWGSSSWRSGSSAPTMADAAKSTASGYSRAVSGRGMKVLRPSTGKSMANYTRTVSGTAGDSKPFFEQPPRQASFADTAKSQATAAKSTSDPNAAPTKANPIGQASAFGWLNSSAAGGRDRSIRSGQTGPDPKA</sequence>
<dbReference type="EMBL" id="LCWF01000195">
    <property type="protein sequence ID" value="KKY15155.1"/>
    <property type="molecule type" value="Genomic_DNA"/>
</dbReference>
<name>A0A0G2GDL1_PHACM</name>
<feature type="compositionally biased region" description="Basic and acidic residues" evidence="1">
    <location>
        <begin position="264"/>
        <end position="275"/>
    </location>
</feature>
<organism evidence="2 3">
    <name type="scientific">Phaeomoniella chlamydospora</name>
    <name type="common">Phaeoacremonium chlamydosporum</name>
    <dbReference type="NCBI Taxonomy" id="158046"/>
    <lineage>
        <taxon>Eukaryota</taxon>
        <taxon>Fungi</taxon>
        <taxon>Dikarya</taxon>
        <taxon>Ascomycota</taxon>
        <taxon>Pezizomycotina</taxon>
        <taxon>Eurotiomycetes</taxon>
        <taxon>Chaetothyriomycetidae</taxon>
        <taxon>Phaeomoniellales</taxon>
        <taxon>Phaeomoniellaceae</taxon>
        <taxon>Phaeomoniella</taxon>
    </lineage>
</organism>
<evidence type="ECO:0000313" key="2">
    <source>
        <dbReference type="EMBL" id="KKY15155.1"/>
    </source>
</evidence>
<feature type="region of interest" description="Disordered" evidence="1">
    <location>
        <begin position="35"/>
        <end position="65"/>
    </location>
</feature>
<feature type="compositionally biased region" description="Low complexity" evidence="1">
    <location>
        <begin position="309"/>
        <end position="319"/>
    </location>
</feature>
<dbReference type="GO" id="GO:0016787">
    <property type="term" value="F:hydrolase activity"/>
    <property type="evidence" value="ECO:0007669"/>
    <property type="project" value="UniProtKB-KW"/>
</dbReference>
<gene>
    <name evidence="2" type="ORF">UCRPC4_g06445</name>
</gene>
<feature type="region of interest" description="Disordered" evidence="1">
    <location>
        <begin position="219"/>
        <end position="440"/>
    </location>
</feature>
<keyword evidence="3" id="KW-1185">Reference proteome</keyword>
<feature type="compositionally biased region" description="Low complexity" evidence="1">
    <location>
        <begin position="246"/>
        <end position="257"/>
    </location>
</feature>
<feature type="compositionally biased region" description="Low complexity" evidence="1">
    <location>
        <begin position="382"/>
        <end position="397"/>
    </location>
</feature>
<proteinExistence type="predicted"/>